<dbReference type="Proteomes" id="UP000011761">
    <property type="component" value="Unassembled WGS sequence"/>
</dbReference>
<dbReference type="RefSeq" id="XP_007672600.1">
    <property type="nucleotide sequence ID" value="XM_007674410.1"/>
</dbReference>
<proteinExistence type="predicted"/>
<gene>
    <name evidence="4" type="ORF">BAUCODRAFT_365284</name>
</gene>
<organism evidence="4 5">
    <name type="scientific">Baudoinia panamericana (strain UAMH 10762)</name>
    <name type="common">Angels' share fungus</name>
    <name type="synonym">Baudoinia compniacensis (strain UAMH 10762)</name>
    <dbReference type="NCBI Taxonomy" id="717646"/>
    <lineage>
        <taxon>Eukaryota</taxon>
        <taxon>Fungi</taxon>
        <taxon>Dikarya</taxon>
        <taxon>Ascomycota</taxon>
        <taxon>Pezizomycotina</taxon>
        <taxon>Dothideomycetes</taxon>
        <taxon>Dothideomycetidae</taxon>
        <taxon>Mycosphaerellales</taxon>
        <taxon>Teratosphaeriaceae</taxon>
        <taxon>Baudoinia</taxon>
    </lineage>
</organism>
<dbReference type="GeneID" id="19112980"/>
<feature type="compositionally biased region" description="Basic and acidic residues" evidence="2">
    <location>
        <begin position="785"/>
        <end position="800"/>
    </location>
</feature>
<feature type="compositionally biased region" description="Polar residues" evidence="2">
    <location>
        <begin position="595"/>
        <end position="607"/>
    </location>
</feature>
<feature type="compositionally biased region" description="Basic and acidic residues" evidence="2">
    <location>
        <begin position="409"/>
        <end position="418"/>
    </location>
</feature>
<dbReference type="KEGG" id="bcom:BAUCODRAFT_365284"/>
<feature type="region of interest" description="Disordered" evidence="2">
    <location>
        <begin position="776"/>
        <end position="800"/>
    </location>
</feature>
<feature type="region of interest" description="Disordered" evidence="2">
    <location>
        <begin position="864"/>
        <end position="983"/>
    </location>
</feature>
<dbReference type="HOGENOM" id="CLU_005822_1_0_1"/>
<evidence type="ECO:0000256" key="1">
    <source>
        <dbReference type="SAM" id="Coils"/>
    </source>
</evidence>
<name>M2NKW7_BAUPA</name>
<keyword evidence="1" id="KW-0175">Coiled coil</keyword>
<feature type="region of interest" description="Disordered" evidence="2">
    <location>
        <begin position="1"/>
        <end position="82"/>
    </location>
</feature>
<sequence length="983" mass="106423">MPPKKTKQPNQRDTRHENGLAAPGKRVTRKHSNGQLANGKPATPASPPALPSTGLNQGFRFSHPPTLENCDPEDASQTPTQDYAAATDATIRDSTAPEATMEEVATPLDTADCANEPASAAAPAVEAQAPTRKFSYSNFDNPLSTVSTILAYYPLRDAISILILLLSLPPTLVLLIQTLFASLTFVPPTVGISLSTLPNIKEIFHASSVGYPGLVTVMIVDLIFWGVWLATSKAAQNVMLDFSQAVIAVSLSGAAASPGGATYSIVASCTIVCVVHVLRYRAIHLTALDYLRSVLHKMDIGIQLDGLPSASSFIAPPNIERGWVFSAIRTVLGIHIVSQGVTTWVRRILVRVNERDQTVPAITSTEAEAAVPASDPSSRLPTAAPEVSQPPQVTSSTDGRPPGPSPSQRDGKVRESSSKKKKRQATQVRSQQPLWAAIASTKVTFVKEMEQRDAADDAREAALMDTNDTKPVSASTTNHNTNRVWIFEVLDTEVYFTVEMSHDAATQSVEKMEEGVSVSAGIDKSKPFFVRINGAAWSSTRIMSSATGEESDGKPRFDGEIFDLAPRGNYRCEIVGIASGQVLCSMSLITQAAPSAEQTAATPTQPQHPALRPSSPITTLKQSIQSAEAKLNEARNRSKKSKKDQKGVISEIRREINTLKGKLDSSGGLDDKQERRIQQITQHKNQAEEATVELKAQIDAFGDIPENEQRDFEAKKSAWQAAVNAKRRAEKELLNAKTDADRDLGSLKSDMDASKSKHERMEARLAQRIQELEKLTSKQQADMTAKQKRDYERAQVVQRRNEDEAQIRANISSMEAETSTYETKGHEANQQLAAIQSWNAAPPAYPGPQTNGFPTYGPHAFGHSTYVPHQQTNSYNNQGPRGRSSSMLSQYSGFTEGGEEQPPFIAANPQQQHGNTWPMYTYGHAVGGVDRKESEGSNGSTGSNSPRPDAKPFTPKSVGTIGPPSKKRDQAQQSPPGAVGDGR</sequence>
<feature type="compositionally biased region" description="Low complexity" evidence="2">
    <location>
        <begin position="936"/>
        <end position="945"/>
    </location>
</feature>
<dbReference type="STRING" id="717646.M2NKW7"/>
<evidence type="ECO:0000313" key="5">
    <source>
        <dbReference type="Proteomes" id="UP000011761"/>
    </source>
</evidence>
<feature type="compositionally biased region" description="Polar residues" evidence="2">
    <location>
        <begin position="867"/>
        <end position="893"/>
    </location>
</feature>
<evidence type="ECO:0008006" key="6">
    <source>
        <dbReference type="Google" id="ProtNLM"/>
    </source>
</evidence>
<feature type="region of interest" description="Disordered" evidence="2">
    <location>
        <begin position="361"/>
        <end position="433"/>
    </location>
</feature>
<evidence type="ECO:0000313" key="4">
    <source>
        <dbReference type="EMBL" id="EMD00100.1"/>
    </source>
</evidence>
<dbReference type="OMA" id="NNAFWQP"/>
<accession>M2NKW7</accession>
<dbReference type="OrthoDB" id="4158994at2759"/>
<keyword evidence="5" id="KW-1185">Reference proteome</keyword>
<keyword evidence="3" id="KW-0812">Transmembrane</keyword>
<keyword evidence="3" id="KW-0472">Membrane</keyword>
<dbReference type="EMBL" id="KB445551">
    <property type="protein sequence ID" value="EMD00100.1"/>
    <property type="molecule type" value="Genomic_DNA"/>
</dbReference>
<feature type="transmembrane region" description="Helical" evidence="3">
    <location>
        <begin position="203"/>
        <end position="231"/>
    </location>
</feature>
<feature type="coiled-coil region" evidence="1">
    <location>
        <begin position="670"/>
        <end position="700"/>
    </location>
</feature>
<dbReference type="eggNOG" id="ENOG502QSPS">
    <property type="taxonomic scope" value="Eukaryota"/>
</dbReference>
<feature type="transmembrane region" description="Helical" evidence="3">
    <location>
        <begin position="161"/>
        <end position="183"/>
    </location>
</feature>
<dbReference type="AlphaFoldDB" id="M2NKW7"/>
<evidence type="ECO:0000256" key="2">
    <source>
        <dbReference type="SAM" id="MobiDB-lite"/>
    </source>
</evidence>
<reference evidence="4 5" key="1">
    <citation type="journal article" date="2012" name="PLoS Pathog.">
        <title>Diverse lifestyles and strategies of plant pathogenesis encoded in the genomes of eighteen Dothideomycetes fungi.</title>
        <authorList>
            <person name="Ohm R.A."/>
            <person name="Feau N."/>
            <person name="Henrissat B."/>
            <person name="Schoch C.L."/>
            <person name="Horwitz B.A."/>
            <person name="Barry K.W."/>
            <person name="Condon B.J."/>
            <person name="Copeland A.C."/>
            <person name="Dhillon B."/>
            <person name="Glaser F."/>
            <person name="Hesse C.N."/>
            <person name="Kosti I."/>
            <person name="LaButti K."/>
            <person name="Lindquist E.A."/>
            <person name="Lucas S."/>
            <person name="Salamov A.A."/>
            <person name="Bradshaw R.E."/>
            <person name="Ciuffetti L."/>
            <person name="Hamelin R.C."/>
            <person name="Kema G.H.J."/>
            <person name="Lawrence C."/>
            <person name="Scott J.A."/>
            <person name="Spatafora J.W."/>
            <person name="Turgeon B.G."/>
            <person name="de Wit P.J.G.M."/>
            <person name="Zhong S."/>
            <person name="Goodwin S.B."/>
            <person name="Grigoriev I.V."/>
        </authorList>
    </citation>
    <scope>NUCLEOTIDE SEQUENCE [LARGE SCALE GENOMIC DNA]</scope>
    <source>
        <strain evidence="4 5">UAMH 10762</strain>
    </source>
</reference>
<feature type="region of interest" description="Disordered" evidence="2">
    <location>
        <begin position="630"/>
        <end position="649"/>
    </location>
</feature>
<feature type="region of interest" description="Disordered" evidence="2">
    <location>
        <begin position="595"/>
        <end position="615"/>
    </location>
</feature>
<protein>
    <recommendedName>
        <fullName evidence="6">Ubiquitination network signaling protein acrB</fullName>
    </recommendedName>
</protein>
<evidence type="ECO:0000256" key="3">
    <source>
        <dbReference type="SAM" id="Phobius"/>
    </source>
</evidence>
<keyword evidence="3" id="KW-1133">Transmembrane helix</keyword>
<feature type="compositionally biased region" description="Polar residues" evidence="2">
    <location>
        <begin position="389"/>
        <end position="398"/>
    </location>
</feature>